<dbReference type="EMBL" id="GIBP01001374">
    <property type="protein sequence ID" value="NDV30343.1"/>
    <property type="molecule type" value="Transcribed_RNA"/>
</dbReference>
<feature type="region of interest" description="Disordered" evidence="1">
    <location>
        <begin position="214"/>
        <end position="237"/>
    </location>
</feature>
<accession>A0A6B2L006</accession>
<dbReference type="GO" id="GO:0005813">
    <property type="term" value="C:centrosome"/>
    <property type="evidence" value="ECO:0007669"/>
    <property type="project" value="TreeGrafter"/>
</dbReference>
<dbReference type="GO" id="GO:0000724">
    <property type="term" value="P:double-strand break repair via homologous recombination"/>
    <property type="evidence" value="ECO:0007669"/>
    <property type="project" value="InterPro"/>
</dbReference>
<dbReference type="PANTHER" id="PTHR46591">
    <property type="entry name" value="ZINC FINGER FYVE DOMAIN-CONTAINING PROTEIN 26"/>
    <property type="match status" value="1"/>
</dbReference>
<dbReference type="PANTHER" id="PTHR46591:SF1">
    <property type="entry name" value="ZINC FINGER FYVE DOMAIN-CONTAINING PROTEIN 26"/>
    <property type="match status" value="1"/>
</dbReference>
<dbReference type="GO" id="GO:0000281">
    <property type="term" value="P:mitotic cytokinesis"/>
    <property type="evidence" value="ECO:0007669"/>
    <property type="project" value="InterPro"/>
</dbReference>
<dbReference type="GO" id="GO:0032465">
    <property type="term" value="P:regulation of cytokinesis"/>
    <property type="evidence" value="ECO:0007669"/>
    <property type="project" value="TreeGrafter"/>
</dbReference>
<proteinExistence type="predicted"/>
<dbReference type="InterPro" id="IPR028730">
    <property type="entry name" value="ZFYVE26"/>
</dbReference>
<reference evidence="3" key="1">
    <citation type="journal article" date="2020" name="J. Eukaryot. Microbiol.">
        <title>De novo Sequencing, Assembly and Annotation of the Transcriptome for the Free-Living Testate Amoeba Arcella intermedia.</title>
        <authorList>
            <person name="Ribeiro G.M."/>
            <person name="Porfirio-Sousa A.L."/>
            <person name="Maurer-Alcala X.X."/>
            <person name="Katz L.A."/>
            <person name="Lahr D.J.G."/>
        </authorList>
    </citation>
    <scope>NUCLEOTIDE SEQUENCE</scope>
</reference>
<dbReference type="GO" id="GO:0030496">
    <property type="term" value="C:midbody"/>
    <property type="evidence" value="ECO:0007669"/>
    <property type="project" value="TreeGrafter"/>
</dbReference>
<dbReference type="GO" id="GO:0032266">
    <property type="term" value="F:phosphatidylinositol-3-phosphate binding"/>
    <property type="evidence" value="ECO:0007669"/>
    <property type="project" value="InterPro"/>
</dbReference>
<protein>
    <recommendedName>
        <fullName evidence="2">ZFYVE26-like TPR repeats domain-containing protein</fullName>
    </recommendedName>
</protein>
<dbReference type="InterPro" id="IPR057946">
    <property type="entry name" value="TPR_ZFYVE26"/>
</dbReference>
<name>A0A6B2L006_9EUKA</name>
<organism evidence="3">
    <name type="scientific">Arcella intermedia</name>
    <dbReference type="NCBI Taxonomy" id="1963864"/>
    <lineage>
        <taxon>Eukaryota</taxon>
        <taxon>Amoebozoa</taxon>
        <taxon>Tubulinea</taxon>
        <taxon>Elardia</taxon>
        <taxon>Arcellinida</taxon>
        <taxon>Sphaerothecina</taxon>
        <taxon>Arcellidae</taxon>
        <taxon>Arcella</taxon>
    </lineage>
</organism>
<evidence type="ECO:0000259" key="2">
    <source>
        <dbReference type="Pfam" id="PF25569"/>
    </source>
</evidence>
<evidence type="ECO:0000256" key="1">
    <source>
        <dbReference type="SAM" id="MobiDB-lite"/>
    </source>
</evidence>
<feature type="compositionally biased region" description="Low complexity" evidence="1">
    <location>
        <begin position="224"/>
        <end position="237"/>
    </location>
</feature>
<dbReference type="AlphaFoldDB" id="A0A6B2L006"/>
<sequence length="598" mass="69033">MLDLCEDSQVVGQTCLILCDQLSEQLNSPDCEKDRLLFVNIIQQLLLYGKYRLENCTEDTFTSIQDCETYLSRVDLLQKLLFSGIDLKYQRISLSTFTDTQKSQQIRDKLIEYDRIELAIEVATKCNVDAVPAWVNWGLTLLKIGKYNEAKEKFRYCMTPTVKEENTEAKISSPRNPLPSNHSILHKIITVLESGAPSKQRELITKYNELKNRIKKPQTARTDPSSPKSAFSFSPSPKQNLIKQHSLDTSRYMQCMYYLQCYGTPDDLVKFWLRHNLIEDALRYILNAQLDVTVFQTVITAVLKTNQLQKFKEILLKIDPTQKKWNNFLLSTCKYFNNSKKYDLLLNFQEFMKDYARAGFTCIKLFAKAEDHQTQIRFLDEAKAYFVKASELEQPVNSPNDINKYMRGVNLQKEVSLFLMGQKNVKPLDITLFGAKDQKTRIAEIVLEMSNFDLAWKIMQEYQLEFTQIYKTAFKALALKKQTQAITNIMKGIRGMMMMEDEDWDELLLIVIGVYMNEGNDKNVAENFVNQLRKPTSKITGLILCKKLNKAYLEAVSTLEKTKSSDLTIIHTISSEARKTGNPHVADLCEQYISSHSN</sequence>
<feature type="domain" description="ZFYVE26-like TPR repeats" evidence="2">
    <location>
        <begin position="467"/>
        <end position="593"/>
    </location>
</feature>
<dbReference type="Pfam" id="PF25569">
    <property type="entry name" value="TPR_ZFYVE26"/>
    <property type="match status" value="1"/>
</dbReference>
<evidence type="ECO:0000313" key="3">
    <source>
        <dbReference type="EMBL" id="NDV30343.1"/>
    </source>
</evidence>